<keyword evidence="1" id="KW-1133">Transmembrane helix</keyword>
<proteinExistence type="predicted"/>
<evidence type="ECO:0000256" key="1">
    <source>
        <dbReference type="SAM" id="Phobius"/>
    </source>
</evidence>
<dbReference type="EMBL" id="JBBUTG010000001">
    <property type="protein sequence ID" value="MEK8029722.1"/>
    <property type="molecule type" value="Genomic_DNA"/>
</dbReference>
<dbReference type="RefSeq" id="WP_341424056.1">
    <property type="nucleotide sequence ID" value="NZ_JBBUTG010000001.1"/>
</dbReference>
<keyword evidence="1" id="KW-0472">Membrane</keyword>
<keyword evidence="1" id="KW-0812">Transmembrane</keyword>
<gene>
    <name evidence="2" type="ORF">AACH06_02720</name>
</gene>
<organism evidence="2 3">
    <name type="scientific">Ideonella lacteola</name>
    <dbReference type="NCBI Taxonomy" id="2984193"/>
    <lineage>
        <taxon>Bacteria</taxon>
        <taxon>Pseudomonadati</taxon>
        <taxon>Pseudomonadota</taxon>
        <taxon>Betaproteobacteria</taxon>
        <taxon>Burkholderiales</taxon>
        <taxon>Sphaerotilaceae</taxon>
        <taxon>Ideonella</taxon>
    </lineage>
</organism>
<evidence type="ECO:0008006" key="4">
    <source>
        <dbReference type="Google" id="ProtNLM"/>
    </source>
</evidence>
<dbReference type="Proteomes" id="UP001371218">
    <property type="component" value="Unassembled WGS sequence"/>
</dbReference>
<feature type="transmembrane region" description="Helical" evidence="1">
    <location>
        <begin position="141"/>
        <end position="160"/>
    </location>
</feature>
<comment type="caution">
    <text evidence="2">The sequence shown here is derived from an EMBL/GenBank/DDBJ whole genome shotgun (WGS) entry which is preliminary data.</text>
</comment>
<keyword evidence="3" id="KW-1185">Reference proteome</keyword>
<sequence length="326" mass="35534">MIVPDFWAEARRQHRAQGRQITVRRFGWSTVSAQDAAAMAERRADEALSRLLAGEKLPRREPKVPYNGAAGVPIREEVLERHGEDVITRNAYGARCLNTPDALFADVDFALPPARWPFIAALTVLAVLSVAVGAARGSSGLVVGLLVVSLILAAPLATLARRLGVASLGGAEAVARRRLARFLAAHPEWNVRVYRTPAGLRLLATHRPCAPGDAEVAQFFDAVGTDPVYVRMCLNQHCFRARLTAKPWRIGMPGRMRPRPGVWPVSPERAPIRAQWVAEYEALAAQYSSCRFIEAAGSGTIHPRIAEVVALHDRECRSHGPTAAMA</sequence>
<feature type="transmembrane region" description="Helical" evidence="1">
    <location>
        <begin position="116"/>
        <end position="135"/>
    </location>
</feature>
<protein>
    <recommendedName>
        <fullName evidence="4">Transmembrane protein</fullName>
    </recommendedName>
</protein>
<evidence type="ECO:0000313" key="2">
    <source>
        <dbReference type="EMBL" id="MEK8029722.1"/>
    </source>
</evidence>
<evidence type="ECO:0000313" key="3">
    <source>
        <dbReference type="Proteomes" id="UP001371218"/>
    </source>
</evidence>
<reference evidence="2 3" key="1">
    <citation type="submission" date="2024-04" db="EMBL/GenBank/DDBJ databases">
        <title>Novel species of the genus Ideonella isolated from streams.</title>
        <authorList>
            <person name="Lu H."/>
        </authorList>
    </citation>
    <scope>NUCLEOTIDE SEQUENCE [LARGE SCALE GENOMIC DNA]</scope>
    <source>
        <strain evidence="2 3">DXS29W</strain>
    </source>
</reference>
<name>A0ABU9BID7_9BURK</name>
<accession>A0ABU9BID7</accession>